<proteinExistence type="predicted"/>
<organism evidence="1 2">
    <name type="scientific">Dethiosulfatibacter aminovorans DSM 17477</name>
    <dbReference type="NCBI Taxonomy" id="1121476"/>
    <lineage>
        <taxon>Bacteria</taxon>
        <taxon>Bacillati</taxon>
        <taxon>Bacillota</taxon>
        <taxon>Tissierellia</taxon>
        <taxon>Dethiosulfatibacter</taxon>
    </lineage>
</organism>
<dbReference type="STRING" id="1121476.SAMN02745751_02465"/>
<dbReference type="Proteomes" id="UP000184052">
    <property type="component" value="Unassembled WGS sequence"/>
</dbReference>
<gene>
    <name evidence="1" type="ORF">SAMN02745751_02465</name>
</gene>
<reference evidence="1 2" key="1">
    <citation type="submission" date="2016-11" db="EMBL/GenBank/DDBJ databases">
        <authorList>
            <person name="Jaros S."/>
            <person name="Januszkiewicz K."/>
            <person name="Wedrychowicz H."/>
        </authorList>
    </citation>
    <scope>NUCLEOTIDE SEQUENCE [LARGE SCALE GENOMIC DNA]</scope>
    <source>
        <strain evidence="1 2">DSM 17477</strain>
    </source>
</reference>
<evidence type="ECO:0008006" key="3">
    <source>
        <dbReference type="Google" id="ProtNLM"/>
    </source>
</evidence>
<keyword evidence="2" id="KW-1185">Reference proteome</keyword>
<dbReference type="Pfam" id="PF08905">
    <property type="entry name" value="DUF1850"/>
    <property type="match status" value="1"/>
</dbReference>
<dbReference type="InterPro" id="IPR015001">
    <property type="entry name" value="DUF1850"/>
</dbReference>
<protein>
    <recommendedName>
        <fullName evidence="3">DUF1850 domain-containing protein</fullName>
    </recommendedName>
</protein>
<dbReference type="EMBL" id="FQZL01000019">
    <property type="protein sequence ID" value="SHJ39775.1"/>
    <property type="molecule type" value="Genomic_DNA"/>
</dbReference>
<evidence type="ECO:0000313" key="2">
    <source>
        <dbReference type="Proteomes" id="UP000184052"/>
    </source>
</evidence>
<dbReference type="AlphaFoldDB" id="A0A1M6IZ82"/>
<dbReference type="OrthoDB" id="4304at2"/>
<evidence type="ECO:0000313" key="1">
    <source>
        <dbReference type="EMBL" id="SHJ39775.1"/>
    </source>
</evidence>
<dbReference type="RefSeq" id="WP_073049881.1">
    <property type="nucleotide sequence ID" value="NZ_FQZL01000019.1"/>
</dbReference>
<name>A0A1M6IZ82_9FIRM</name>
<accession>A0A1M6IZ82</accession>
<sequence length="164" mass="19039">MKKIMIIILIAAVLIAPLFVEVNILTLEHYQAGRTILFFNISPGDEFTMRWTHSVELTPWEEIFRIDDEYNMILDRTRFQNFGAGVPDAVGTETYIEDGYLTYGGIDQIVPILPYGISDFAKHTFIFKDMEYKLYEMVPDGDRINIYTERINGYGLIARYVCCR</sequence>